<reference evidence="5 6" key="1">
    <citation type="submission" date="2020-07" db="EMBL/GenBank/DDBJ databases">
        <title>Sequencing the genomes of 1000 actinobacteria strains.</title>
        <authorList>
            <person name="Klenk H.-P."/>
        </authorList>
    </citation>
    <scope>NUCLEOTIDE SEQUENCE [LARGE SCALE GENOMIC DNA]</scope>
    <source>
        <strain evidence="5 6">DSM 45763</strain>
    </source>
</reference>
<evidence type="ECO:0000313" key="6">
    <source>
        <dbReference type="Proteomes" id="UP000576393"/>
    </source>
</evidence>
<keyword evidence="6" id="KW-1185">Reference proteome</keyword>
<dbReference type="Gene3D" id="3.40.50.880">
    <property type="match status" value="1"/>
</dbReference>
<proteinExistence type="inferred from homology"/>
<evidence type="ECO:0000313" key="5">
    <source>
        <dbReference type="EMBL" id="NYF41426.1"/>
    </source>
</evidence>
<evidence type="ECO:0000256" key="3">
    <source>
        <dbReference type="ARBA" id="ARBA00038493"/>
    </source>
</evidence>
<keyword evidence="5" id="KW-0645">Protease</keyword>
<feature type="domain" description="DJ-1/PfpI" evidence="4">
    <location>
        <begin position="25"/>
        <end position="241"/>
    </location>
</feature>
<dbReference type="EMBL" id="JACCCO010000001">
    <property type="protein sequence ID" value="NYF41426.1"/>
    <property type="molecule type" value="Genomic_DNA"/>
</dbReference>
<dbReference type="InterPro" id="IPR050325">
    <property type="entry name" value="Prot/Nucl_acid_deglycase"/>
</dbReference>
<accession>A0A852V0E6</accession>
<dbReference type="PANTHER" id="PTHR48094">
    <property type="entry name" value="PROTEIN/NUCLEIC ACID DEGLYCASE DJ-1-RELATED"/>
    <property type="match status" value="1"/>
</dbReference>
<dbReference type="Pfam" id="PF01965">
    <property type="entry name" value="DJ-1_PfpI"/>
    <property type="match status" value="1"/>
</dbReference>
<organism evidence="5 6">
    <name type="scientific">Streptosporangium sandarakinum</name>
    <dbReference type="NCBI Taxonomy" id="1260955"/>
    <lineage>
        <taxon>Bacteria</taxon>
        <taxon>Bacillati</taxon>
        <taxon>Actinomycetota</taxon>
        <taxon>Actinomycetes</taxon>
        <taxon>Streptosporangiales</taxon>
        <taxon>Streptosporangiaceae</taxon>
        <taxon>Streptosporangium</taxon>
    </lineage>
</organism>
<dbReference type="InterPro" id="IPR029062">
    <property type="entry name" value="Class_I_gatase-like"/>
</dbReference>
<dbReference type="InterPro" id="IPR002818">
    <property type="entry name" value="DJ-1/PfpI"/>
</dbReference>
<gene>
    <name evidence="5" type="ORF">HDA43_003585</name>
</gene>
<dbReference type="PANTHER" id="PTHR48094:SF11">
    <property type="entry name" value="GLUTATHIONE-INDEPENDENT GLYOXALASE HSP31-RELATED"/>
    <property type="match status" value="1"/>
</dbReference>
<name>A0A852V0E6_9ACTN</name>
<comment type="similarity">
    <text evidence="3">Belongs to the peptidase C56 family. HSP31-like subfamily.</text>
</comment>
<keyword evidence="1" id="KW-0346">Stress response</keyword>
<comment type="caution">
    <text evidence="5">The sequence shown here is derived from an EMBL/GenBank/DDBJ whole genome shotgun (WGS) entry which is preliminary data.</text>
</comment>
<dbReference type="GO" id="GO:0019243">
    <property type="term" value="P:methylglyoxal catabolic process to D-lactate via S-lactoyl-glutathione"/>
    <property type="evidence" value="ECO:0007669"/>
    <property type="project" value="TreeGrafter"/>
</dbReference>
<evidence type="ECO:0000256" key="2">
    <source>
        <dbReference type="ARBA" id="ARBA00023239"/>
    </source>
</evidence>
<dbReference type="GO" id="GO:0019172">
    <property type="term" value="F:glyoxalase III activity"/>
    <property type="evidence" value="ECO:0007669"/>
    <property type="project" value="TreeGrafter"/>
</dbReference>
<protein>
    <submittedName>
        <fullName evidence="5">Putative intracellular protease/amidase</fullName>
    </submittedName>
</protein>
<dbReference type="Proteomes" id="UP000576393">
    <property type="component" value="Unassembled WGS sequence"/>
</dbReference>
<dbReference type="AlphaFoldDB" id="A0A852V0E6"/>
<dbReference type="CDD" id="cd03141">
    <property type="entry name" value="GATase1_Hsp31_like"/>
    <property type="match status" value="1"/>
</dbReference>
<sequence>MADVLILMTKAKTLGLLDGRQHASGFWAEEFVVPYERLVAEGHNVDIATVGGEAPTPDEGSLTPYVVGLTRPQGSPDHDEENVEHYKQVIGSLPALKAPTDVAGITRERLAGYAGVYISGGHGAMEDMPHSSDLARVVRWILELDLPLAVVCHGQSALLPLRDSSGRWPLEGYRMTAFSHDEEMVTDMAGQLPFVLQMELERLGARYEKAEAIWDSHVVEDRNLITGQNPYSSSALADAFAKRLATAQ</sequence>
<dbReference type="GO" id="GO:0005737">
    <property type="term" value="C:cytoplasm"/>
    <property type="evidence" value="ECO:0007669"/>
    <property type="project" value="TreeGrafter"/>
</dbReference>
<evidence type="ECO:0000259" key="4">
    <source>
        <dbReference type="Pfam" id="PF01965"/>
    </source>
</evidence>
<dbReference type="SUPFAM" id="SSF52317">
    <property type="entry name" value="Class I glutamine amidotransferase-like"/>
    <property type="match status" value="1"/>
</dbReference>
<evidence type="ECO:0000256" key="1">
    <source>
        <dbReference type="ARBA" id="ARBA00023016"/>
    </source>
</evidence>
<dbReference type="GO" id="GO:0006508">
    <property type="term" value="P:proteolysis"/>
    <property type="evidence" value="ECO:0007669"/>
    <property type="project" value="UniProtKB-KW"/>
</dbReference>
<keyword evidence="5" id="KW-0378">Hydrolase</keyword>
<dbReference type="GO" id="GO:0008233">
    <property type="term" value="F:peptidase activity"/>
    <property type="evidence" value="ECO:0007669"/>
    <property type="project" value="UniProtKB-KW"/>
</dbReference>
<keyword evidence="2" id="KW-0456">Lyase</keyword>
<dbReference type="RefSeq" id="WP_179822217.1">
    <property type="nucleotide sequence ID" value="NZ_CP192034.1"/>
</dbReference>